<dbReference type="Gene3D" id="3.40.140.10">
    <property type="entry name" value="Cytidine Deaminase, domain 2"/>
    <property type="match status" value="1"/>
</dbReference>
<keyword evidence="1 3" id="KW-0963">Cytoplasm</keyword>
<dbReference type="HAMAP" id="MF_00187">
    <property type="entry name" value="FdhD"/>
    <property type="match status" value="1"/>
</dbReference>
<comment type="caution">
    <text evidence="3">Lacks conserved residue(s) required for the propagation of feature annotation.</text>
</comment>
<keyword evidence="5" id="KW-1185">Reference proteome</keyword>
<dbReference type="PANTHER" id="PTHR30592:SF1">
    <property type="entry name" value="SULFUR CARRIER PROTEIN FDHD"/>
    <property type="match status" value="1"/>
</dbReference>
<dbReference type="SUPFAM" id="SSF53927">
    <property type="entry name" value="Cytidine deaminase-like"/>
    <property type="match status" value="1"/>
</dbReference>
<dbReference type="InterPro" id="IPR003786">
    <property type="entry name" value="FdhD"/>
</dbReference>
<comment type="similarity">
    <text evidence="3">Belongs to the FdhD family.</text>
</comment>
<evidence type="ECO:0000313" key="5">
    <source>
        <dbReference type="Proteomes" id="UP000518605"/>
    </source>
</evidence>
<dbReference type="NCBIfam" id="TIGR00129">
    <property type="entry name" value="fdhD_narQ"/>
    <property type="match status" value="1"/>
</dbReference>
<dbReference type="GO" id="GO:0005737">
    <property type="term" value="C:cytoplasm"/>
    <property type="evidence" value="ECO:0007669"/>
    <property type="project" value="UniProtKB-SubCell"/>
</dbReference>
<feature type="active site" description="Cysteine persulfide intermediate" evidence="3">
    <location>
        <position position="107"/>
    </location>
</feature>
<comment type="caution">
    <text evidence="4">The sequence shown here is derived from an EMBL/GenBank/DDBJ whole genome shotgun (WGS) entry which is preliminary data.</text>
</comment>
<dbReference type="RefSeq" id="WP_183564625.1">
    <property type="nucleotide sequence ID" value="NZ_CBCSLB010000030.1"/>
</dbReference>
<protein>
    <recommendedName>
        <fullName evidence="3">Sulfur carrier protein FdhD</fullName>
    </recommendedName>
</protein>
<proteinExistence type="inferred from homology"/>
<evidence type="ECO:0000256" key="1">
    <source>
        <dbReference type="ARBA" id="ARBA00022490"/>
    </source>
</evidence>
<name>A0A7W5C914_9BACL</name>
<gene>
    <name evidence="3" type="primary">fdhD</name>
    <name evidence="4" type="ORF">FHS16_003375</name>
</gene>
<keyword evidence="2 3" id="KW-0501">Molybdenum cofactor biosynthesis</keyword>
<comment type="subcellular location">
    <subcellularLocation>
        <location evidence="3">Cytoplasm</location>
    </subcellularLocation>
</comment>
<evidence type="ECO:0000313" key="4">
    <source>
        <dbReference type="EMBL" id="MBB3153313.1"/>
    </source>
</evidence>
<dbReference type="GO" id="GO:0016783">
    <property type="term" value="F:sulfurtransferase activity"/>
    <property type="evidence" value="ECO:0007669"/>
    <property type="project" value="InterPro"/>
</dbReference>
<evidence type="ECO:0000256" key="3">
    <source>
        <dbReference type="HAMAP-Rule" id="MF_00187"/>
    </source>
</evidence>
<dbReference type="PANTHER" id="PTHR30592">
    <property type="entry name" value="FORMATE DEHYDROGENASE"/>
    <property type="match status" value="1"/>
</dbReference>
<accession>A0A7W5C914</accession>
<dbReference type="Pfam" id="PF02634">
    <property type="entry name" value="FdhD-NarQ"/>
    <property type="match status" value="1"/>
</dbReference>
<dbReference type="GO" id="GO:0006777">
    <property type="term" value="P:Mo-molybdopterin cofactor biosynthetic process"/>
    <property type="evidence" value="ECO:0007669"/>
    <property type="project" value="UniProtKB-UniRule"/>
</dbReference>
<dbReference type="AlphaFoldDB" id="A0A7W5C914"/>
<dbReference type="Proteomes" id="UP000518605">
    <property type="component" value="Unassembled WGS sequence"/>
</dbReference>
<comment type="function">
    <text evidence="3">Required for formate dehydrogenase (FDH) activity. Acts as a sulfur carrier protein that transfers sulfur from IscS to the molybdenum cofactor prior to its insertion into FDH.</text>
</comment>
<reference evidence="4 5" key="1">
    <citation type="submission" date="2020-08" db="EMBL/GenBank/DDBJ databases">
        <title>Genomic Encyclopedia of Type Strains, Phase III (KMG-III): the genomes of soil and plant-associated and newly described type strains.</title>
        <authorList>
            <person name="Whitman W."/>
        </authorList>
    </citation>
    <scope>NUCLEOTIDE SEQUENCE [LARGE SCALE GENOMIC DNA]</scope>
    <source>
        <strain evidence="4 5">CECT 8234</strain>
    </source>
</reference>
<dbReference type="GO" id="GO:0097163">
    <property type="term" value="F:sulfur carrier activity"/>
    <property type="evidence" value="ECO:0007669"/>
    <property type="project" value="UniProtKB-UniRule"/>
</dbReference>
<dbReference type="Gene3D" id="3.10.20.10">
    <property type="match status" value="1"/>
</dbReference>
<evidence type="ECO:0000256" key="2">
    <source>
        <dbReference type="ARBA" id="ARBA00023150"/>
    </source>
</evidence>
<sequence length="269" mass="29631">MELSNTTKWRIRRYDGTAIVERDDDIAAEFPLTLKLGGEEFATLVCSPTNLEELVVGFLASEGVIREAGQLKALTIHEDKGFAYVELAHGLTISRDHYAKRFIGSCCGKSRQFYFHNDMLTAKTIMTRTRISAEQCIRFMEELQASSAEFRSTGGVHNAAIGTPSGLLAVRTDIGRHNALDKLFGYCLMHRLRTSDKVIAFSGRLSSEAVLKAAKIGCGIMLSKSAPTDLALRLAEDLGITCVGFIRGGEMNVYTHAERIDFGDALTLW</sequence>
<dbReference type="EMBL" id="JACHXW010000009">
    <property type="protein sequence ID" value="MBB3153313.1"/>
    <property type="molecule type" value="Genomic_DNA"/>
</dbReference>
<organism evidence="4 5">
    <name type="scientific">Paenibacillus endophyticus</name>
    <dbReference type="NCBI Taxonomy" id="1294268"/>
    <lineage>
        <taxon>Bacteria</taxon>
        <taxon>Bacillati</taxon>
        <taxon>Bacillota</taxon>
        <taxon>Bacilli</taxon>
        <taxon>Bacillales</taxon>
        <taxon>Paenibacillaceae</taxon>
        <taxon>Paenibacillus</taxon>
    </lineage>
</organism>
<dbReference type="InterPro" id="IPR016193">
    <property type="entry name" value="Cytidine_deaminase-like"/>
</dbReference>
<dbReference type="PIRSF" id="PIRSF015626">
    <property type="entry name" value="FdhD"/>
    <property type="match status" value="1"/>
</dbReference>